<gene>
    <name evidence="4" type="ORF">D0Y65_026898</name>
</gene>
<dbReference type="GO" id="GO:0009011">
    <property type="term" value="F:alpha-1,4-glucan glucosyltransferase (ADP-glucose donor) activity"/>
    <property type="evidence" value="ECO:0007669"/>
    <property type="project" value="UniProtKB-EC"/>
</dbReference>
<comment type="caution">
    <text evidence="4">The sequence shown here is derived from an EMBL/GenBank/DDBJ whole genome shotgun (WGS) entry which is preliminary data.</text>
</comment>
<name>A0A445ILS0_GLYSO</name>
<comment type="catalytic activity">
    <reaction evidence="1">
        <text>[(1-&gt;4)-alpha-D-glucosyl](n) + ADP-alpha-D-glucose = [(1-&gt;4)-alpha-D-glucosyl](n+1) + ADP + H(+)</text>
        <dbReference type="Rhea" id="RHEA:18189"/>
        <dbReference type="Rhea" id="RHEA-COMP:9584"/>
        <dbReference type="Rhea" id="RHEA-COMP:9587"/>
        <dbReference type="ChEBI" id="CHEBI:15378"/>
        <dbReference type="ChEBI" id="CHEBI:15444"/>
        <dbReference type="ChEBI" id="CHEBI:57498"/>
        <dbReference type="ChEBI" id="CHEBI:456216"/>
        <dbReference type="EC" id="2.4.1.21"/>
    </reaction>
</comment>
<sequence length="96" mass="10008">MAYADKATTVSPTYSREIAGNTVIASHLPKFHGIINGIDPDIWDPYNDKFIPVEFTTSYGSAATGSGSGSGSAGSGYNTVQPSPPTTNQIQQSAQP</sequence>
<dbReference type="EMBL" id="QZWG01000010">
    <property type="protein sequence ID" value="RZB86974.1"/>
    <property type="molecule type" value="Genomic_DNA"/>
</dbReference>
<evidence type="ECO:0000256" key="3">
    <source>
        <dbReference type="SAM" id="MobiDB-lite"/>
    </source>
</evidence>
<keyword evidence="5" id="KW-1185">Reference proteome</keyword>
<dbReference type="SUPFAM" id="SSF53756">
    <property type="entry name" value="UDP-Glycosyltransferase/glycogen phosphorylase"/>
    <property type="match status" value="1"/>
</dbReference>
<dbReference type="Gene3D" id="3.40.50.2000">
    <property type="entry name" value="Glycogen Phosphorylase B"/>
    <property type="match status" value="1"/>
</dbReference>
<dbReference type="AlphaFoldDB" id="A0A445ILS0"/>
<evidence type="ECO:0000313" key="4">
    <source>
        <dbReference type="EMBL" id="RZB86974.1"/>
    </source>
</evidence>
<protein>
    <recommendedName>
        <fullName evidence="2">starch synthase</fullName>
        <ecNumber evidence="2">2.4.1.21</ecNumber>
    </recommendedName>
</protein>
<dbReference type="Proteomes" id="UP000289340">
    <property type="component" value="Chromosome 10"/>
</dbReference>
<dbReference type="EC" id="2.4.1.21" evidence="2"/>
<dbReference type="PANTHER" id="PTHR46083">
    <property type="match status" value="1"/>
</dbReference>
<reference evidence="4 5" key="1">
    <citation type="submission" date="2018-09" db="EMBL/GenBank/DDBJ databases">
        <title>A high-quality reference genome of wild soybean provides a powerful tool to mine soybean genomes.</title>
        <authorList>
            <person name="Xie M."/>
            <person name="Chung C.Y.L."/>
            <person name="Li M.-W."/>
            <person name="Wong F.-L."/>
            <person name="Chan T.-F."/>
            <person name="Lam H.-M."/>
        </authorList>
    </citation>
    <scope>NUCLEOTIDE SEQUENCE [LARGE SCALE GENOMIC DNA]</scope>
    <source>
        <strain evidence="5">cv. W05</strain>
        <tissue evidence="4">Hypocotyl of etiolated seedlings</tissue>
    </source>
</reference>
<feature type="region of interest" description="Disordered" evidence="3">
    <location>
        <begin position="61"/>
        <end position="96"/>
    </location>
</feature>
<organism evidence="4 5">
    <name type="scientific">Glycine soja</name>
    <name type="common">Wild soybean</name>
    <dbReference type="NCBI Taxonomy" id="3848"/>
    <lineage>
        <taxon>Eukaryota</taxon>
        <taxon>Viridiplantae</taxon>
        <taxon>Streptophyta</taxon>
        <taxon>Embryophyta</taxon>
        <taxon>Tracheophyta</taxon>
        <taxon>Spermatophyta</taxon>
        <taxon>Magnoliopsida</taxon>
        <taxon>eudicotyledons</taxon>
        <taxon>Gunneridae</taxon>
        <taxon>Pentapetalae</taxon>
        <taxon>rosids</taxon>
        <taxon>fabids</taxon>
        <taxon>Fabales</taxon>
        <taxon>Fabaceae</taxon>
        <taxon>Papilionoideae</taxon>
        <taxon>50 kb inversion clade</taxon>
        <taxon>NPAAA clade</taxon>
        <taxon>indigoferoid/millettioid clade</taxon>
        <taxon>Phaseoleae</taxon>
        <taxon>Glycine</taxon>
        <taxon>Glycine subgen. Soja</taxon>
    </lineage>
</organism>
<proteinExistence type="predicted"/>
<accession>A0A445ILS0</accession>
<evidence type="ECO:0000256" key="1">
    <source>
        <dbReference type="ARBA" id="ARBA00001478"/>
    </source>
</evidence>
<feature type="compositionally biased region" description="Polar residues" evidence="3">
    <location>
        <begin position="78"/>
        <end position="96"/>
    </location>
</feature>
<evidence type="ECO:0000256" key="2">
    <source>
        <dbReference type="ARBA" id="ARBA00012588"/>
    </source>
</evidence>
<dbReference type="PANTHER" id="PTHR46083:SF5">
    <property type="entry name" value="STARCH SYNTHASE 3, CHLOROPLASTIC_AMYLOPLASTIC"/>
    <property type="match status" value="1"/>
</dbReference>
<evidence type="ECO:0000313" key="5">
    <source>
        <dbReference type="Proteomes" id="UP000289340"/>
    </source>
</evidence>